<keyword evidence="5" id="KW-0472">Membrane</keyword>
<feature type="domain" description="Ig-like" evidence="11">
    <location>
        <begin position="131"/>
        <end position="220"/>
    </location>
</feature>
<proteinExistence type="predicted"/>
<dbReference type="PANTHER" id="PTHR12231">
    <property type="entry name" value="CTX-RELATED TYPE I TRANSMEMBRANE PROTEIN"/>
    <property type="match status" value="1"/>
</dbReference>
<evidence type="ECO:0000259" key="11">
    <source>
        <dbReference type="PROSITE" id="PS50835"/>
    </source>
</evidence>
<dbReference type="SMART" id="SM00408">
    <property type="entry name" value="IGc2"/>
    <property type="match status" value="3"/>
</dbReference>
<sequence>MQQPWLLSYLLAIFLLRLDTKLVGEAFQPEFAEPLSNLTIPIGRDATFRCLVQNLGGYRVGWVKADTKAIQAIHVHVITNNHRVAVSHNGQTVWNLHIRNVQEEDRGQYMCQINTDPMKSQMGYLDVVIPPDFISEETSGDIMVPEGGTARVSCRAHGQPEPRVMWRREDGADIIIRHSNGSKTKVFMYENAVLTLNKISRSEMGAYLCIASNGVPPSVSKRIVIKVHFHPVIQVPNQLVGAPLNTDVTLECYVESSPKSINYWVRDSNEMVISSSKYEVVNTMMSSFESRMTLTIRRLEKTDFGGYRCVAKNSLGEVDSVIRLYDIPGPDRMKDLSTVHNKDDYKFSTPLEGPDNQFGSADRSDDEDEKDIFTDIINGVRVTNSGDTTNRSLQSLHSNTVSKLNLSNKVRNIIDTFELGQKNGVARAWNSLLFYADLSNRREQFSIITLLGRQICS</sequence>
<dbReference type="SMART" id="SM00409">
    <property type="entry name" value="IG"/>
    <property type="match status" value="3"/>
</dbReference>
<evidence type="ECO:0000256" key="9">
    <source>
        <dbReference type="SAM" id="MobiDB-lite"/>
    </source>
</evidence>
<keyword evidence="3 10" id="KW-0732">Signal</keyword>
<keyword evidence="8" id="KW-0393">Immunoglobulin domain</keyword>
<dbReference type="OrthoDB" id="10012075at2759"/>
<dbReference type="InterPro" id="IPR051170">
    <property type="entry name" value="Neural/epithelial_adhesion"/>
</dbReference>
<keyword evidence="6" id="KW-1015">Disulfide bond</keyword>
<reference evidence="12" key="1">
    <citation type="submission" date="2021-04" db="EMBL/GenBank/DDBJ databases">
        <authorList>
            <person name="Tunstrom K."/>
        </authorList>
    </citation>
    <scope>NUCLEOTIDE SEQUENCE</scope>
</reference>
<dbReference type="GO" id="GO:0005886">
    <property type="term" value="C:plasma membrane"/>
    <property type="evidence" value="ECO:0007669"/>
    <property type="project" value="UniProtKB-SubCell"/>
</dbReference>
<dbReference type="AlphaFoldDB" id="A0A8S3WSM2"/>
<keyword evidence="13" id="KW-1185">Reference proteome</keyword>
<gene>
    <name evidence="12" type="ORF">PAPOLLO_LOCUS9844</name>
</gene>
<dbReference type="FunFam" id="2.60.40.10:FF:000328">
    <property type="entry name" value="CLUMA_CG000981, isoform A"/>
    <property type="match status" value="1"/>
</dbReference>
<feature type="domain" description="Ig-like" evidence="11">
    <location>
        <begin position="231"/>
        <end position="325"/>
    </location>
</feature>
<dbReference type="FunFam" id="2.60.40.10:FF:000392">
    <property type="entry name" value="CLUMA_CG000981, isoform A"/>
    <property type="match status" value="1"/>
</dbReference>
<evidence type="ECO:0000313" key="13">
    <source>
        <dbReference type="Proteomes" id="UP000691718"/>
    </source>
</evidence>
<protein>
    <submittedName>
        <fullName evidence="12">(apollo) hypothetical protein</fullName>
    </submittedName>
</protein>
<dbReference type="FunFam" id="2.60.40.10:FF:000376">
    <property type="entry name" value="CLUMA_CG000981, isoform A"/>
    <property type="match status" value="1"/>
</dbReference>
<evidence type="ECO:0000256" key="5">
    <source>
        <dbReference type="ARBA" id="ARBA00023136"/>
    </source>
</evidence>
<comment type="subcellular location">
    <subcellularLocation>
        <location evidence="1">Cell membrane</location>
    </subcellularLocation>
</comment>
<keyword evidence="4" id="KW-0677">Repeat</keyword>
<dbReference type="Pfam" id="PF07679">
    <property type="entry name" value="I-set"/>
    <property type="match status" value="1"/>
</dbReference>
<organism evidence="12 13">
    <name type="scientific">Parnassius apollo</name>
    <name type="common">Apollo butterfly</name>
    <name type="synonym">Papilio apollo</name>
    <dbReference type="NCBI Taxonomy" id="110799"/>
    <lineage>
        <taxon>Eukaryota</taxon>
        <taxon>Metazoa</taxon>
        <taxon>Ecdysozoa</taxon>
        <taxon>Arthropoda</taxon>
        <taxon>Hexapoda</taxon>
        <taxon>Insecta</taxon>
        <taxon>Pterygota</taxon>
        <taxon>Neoptera</taxon>
        <taxon>Endopterygota</taxon>
        <taxon>Lepidoptera</taxon>
        <taxon>Glossata</taxon>
        <taxon>Ditrysia</taxon>
        <taxon>Papilionoidea</taxon>
        <taxon>Papilionidae</taxon>
        <taxon>Parnassiinae</taxon>
        <taxon>Parnassini</taxon>
        <taxon>Parnassius</taxon>
        <taxon>Parnassius</taxon>
    </lineage>
</organism>
<dbReference type="InterPro" id="IPR013098">
    <property type="entry name" value="Ig_I-set"/>
</dbReference>
<evidence type="ECO:0000256" key="8">
    <source>
        <dbReference type="ARBA" id="ARBA00023319"/>
    </source>
</evidence>
<evidence type="ECO:0000256" key="6">
    <source>
        <dbReference type="ARBA" id="ARBA00023157"/>
    </source>
</evidence>
<evidence type="ECO:0000256" key="3">
    <source>
        <dbReference type="ARBA" id="ARBA00022729"/>
    </source>
</evidence>
<dbReference type="PROSITE" id="PS50835">
    <property type="entry name" value="IG_LIKE"/>
    <property type="match status" value="3"/>
</dbReference>
<evidence type="ECO:0000256" key="4">
    <source>
        <dbReference type="ARBA" id="ARBA00022737"/>
    </source>
</evidence>
<name>A0A8S3WSM2_PARAO</name>
<feature type="region of interest" description="Disordered" evidence="9">
    <location>
        <begin position="345"/>
        <end position="367"/>
    </location>
</feature>
<accession>A0A8S3WSM2</accession>
<dbReference type="Proteomes" id="UP000691718">
    <property type="component" value="Unassembled WGS sequence"/>
</dbReference>
<keyword evidence="7" id="KW-0325">Glycoprotein</keyword>
<dbReference type="GO" id="GO:0043005">
    <property type="term" value="C:neuron projection"/>
    <property type="evidence" value="ECO:0007669"/>
    <property type="project" value="TreeGrafter"/>
</dbReference>
<keyword evidence="2" id="KW-1003">Cell membrane</keyword>
<dbReference type="InterPro" id="IPR003599">
    <property type="entry name" value="Ig_sub"/>
</dbReference>
<dbReference type="InterPro" id="IPR003598">
    <property type="entry name" value="Ig_sub2"/>
</dbReference>
<evidence type="ECO:0000256" key="2">
    <source>
        <dbReference type="ARBA" id="ARBA00022475"/>
    </source>
</evidence>
<evidence type="ECO:0000256" key="7">
    <source>
        <dbReference type="ARBA" id="ARBA00023180"/>
    </source>
</evidence>
<dbReference type="Pfam" id="PF13927">
    <property type="entry name" value="Ig_3"/>
    <property type="match status" value="2"/>
</dbReference>
<evidence type="ECO:0000313" key="12">
    <source>
        <dbReference type="EMBL" id="CAG4979151.1"/>
    </source>
</evidence>
<evidence type="ECO:0000256" key="10">
    <source>
        <dbReference type="SAM" id="SignalP"/>
    </source>
</evidence>
<evidence type="ECO:0000256" key="1">
    <source>
        <dbReference type="ARBA" id="ARBA00004236"/>
    </source>
</evidence>
<feature type="signal peptide" evidence="10">
    <location>
        <begin position="1"/>
        <end position="26"/>
    </location>
</feature>
<dbReference type="PANTHER" id="PTHR12231:SF255">
    <property type="entry name" value="DPR-INTERACTING PROTEIN ALPHA, ISOFORM A"/>
    <property type="match status" value="1"/>
</dbReference>
<feature type="domain" description="Ig-like" evidence="11">
    <location>
        <begin position="29"/>
        <end position="114"/>
    </location>
</feature>
<dbReference type="InterPro" id="IPR007110">
    <property type="entry name" value="Ig-like_dom"/>
</dbReference>
<dbReference type="EMBL" id="CAJQZP010000693">
    <property type="protein sequence ID" value="CAG4979151.1"/>
    <property type="molecule type" value="Genomic_DNA"/>
</dbReference>
<comment type="caution">
    <text evidence="12">The sequence shown here is derived from an EMBL/GenBank/DDBJ whole genome shotgun (WGS) entry which is preliminary data.</text>
</comment>
<feature type="chain" id="PRO_5035840756" evidence="10">
    <location>
        <begin position="27"/>
        <end position="457"/>
    </location>
</feature>